<sequence>MSAFFYNRIENNLNDKLHGDFLNYPNFKKFIDNNNNNDNENFEESRKYIHRVITKTLNANSVKVSKKVDERILQGNSNNKFCLKNMENRNNKKEFSYSSKNNSQMRRNRNLNTFTHGNSNRSNEENGQNDQNTIGYENNPTYLSNSSSMNNQSYPNNPIGMNTFSLLDNHTASNTKEDLGTLPSTQVFHGNSNELSDNLNHRAINYSKKNEMSNESKNRINEALLLKEKKNLLKHELFFSEPRNNMHFEHGDNRTFRNYSNIIFTNEEKLGFPRSSSTYNHPYELVKGNGIIEDVSSSVFSSNEFTNMKTKTNGSLKAKGEDKKKKKLKEKKEKEKEKGREKEKLKAKECENEEEINKIRENDIEKIKKNQSEKIKKNENEKIKKNENIKKNEIENIKNVENETVKMGENEDIELFLKKQIFNCGKIQIDTYGDNFRSNVLYHNTFDNRISGAISSNNSNVNTSSIHSSSNTHRYEGKNYMSRFQKTMHAKKENNNYHRLESDTNKYKKYNNLKDNFHLNNSQRHFHTNLEQVKNKSEFFLTSDIDEKIYANNTMYDDYFTIENMETCEDKKEFFKKDGFNNKIKKDNMLGLHLCKNFDNKELLANKKKYFNFVENSNTNRGNNYRKNEYFNENCINEFSVDGILNEYSFGRKEYICNNVNGEIRGIGKFKEKMDTNSIGGKKLKDIFPQNNIISLNGVNFMPSPMYDNYVGHVSCNENGIASANADFGIASVHANLGNSPAHANLESTDLQWNIQNIVTHGNIRSADMNEHVRRTSADGSFRSTATHTENDVQEEENKTINTMMSSYMLKRQDSYYQNRNEIIHPCDKSKSNSNNIADVSSMLNSNNCSLNNENDKIVNNSRNASINIFLNKSNNGDNYKIFRRCDIMEPKDFVANSKIVSHVNGNINGNVSNHGNNNKRGEKNENEELVIKLFFGNLAPITTEKDMHNLFSNFGKCDSLIILKDRRSKSRGSGFVTFYNMEEAVNAIKNLNNKIILSGAHKPLEVRFPENKEEKKLRTKLLNAAKWKGKKIAPSGCLPISTEDILNQSSLHLNNSSGAVVGGLAGENAGDQNSLLNTNEISSYILSENDNILYDNKDVINFDCSNFDMFDHSNINHYDYSEDYSELRKSVSETTIDILNSDYMNGTYENSNIYNSSRQCSHKHAQEILSDDMNNNMNLLMQRKNYCNFLPNFLIDNKSSGKAASNSFHSFDESLGIMKNFNHDMDMEDINVTMNDFTSSLEINCARDEPMHKIVHEVVHELLPDLRYKSVNMEEDYIYHDNRSASSGSFLRMDDDNKGNRVEKSIYNGNIGNVSNFSTKCSNPNSGVMDEGDEGKSYFSNFCNGFQGQRDIMEDINNTFFSYLNHKTNVLNHNKSNDDEVYDEKSNLCRKGDFPGIDELEEINQFRCMSELEEMNEIYKREKNENSMRSLLLMPNDIQEVAKEDILMCEMHENNKSLTNLMDDSYNNMNIHYLGFDLSDLIQTNEDVLLPKKERKNKKHNTCYNNDEIIKDSSVNGKEIMIDDDDYYYQESCRDTNNMYKLNVGHCHRATADSLNDDLFGKKTDELNDNLSDEMLRNLINLYTQNKSSIITSHMFSYLNNVLCEINNALEIFNKFNVKASIKTVSDKKILEE</sequence>
<feature type="region of interest" description="Disordered" evidence="2">
    <location>
        <begin position="309"/>
        <end position="346"/>
    </location>
</feature>
<name>A0A1Y1JIF5_PLAGO</name>
<reference evidence="5" key="1">
    <citation type="submission" date="2017-04" db="EMBL/GenBank/DDBJ databases">
        <title>Plasmodium gonderi genome.</title>
        <authorList>
            <person name="Arisue N."/>
            <person name="Honma H."/>
            <person name="Kawai S."/>
            <person name="Tougan T."/>
            <person name="Tanabe K."/>
            <person name="Horii T."/>
        </authorList>
    </citation>
    <scope>NUCLEOTIDE SEQUENCE [LARGE SCALE GENOMIC DNA]</scope>
    <source>
        <strain evidence="5">ATCC 30045</strain>
    </source>
</reference>
<dbReference type="InterPro" id="IPR052084">
    <property type="entry name" value="SF3B4_spliceosome_assoc"/>
</dbReference>
<keyword evidence="5" id="KW-1185">Reference proteome</keyword>
<feature type="region of interest" description="Disordered" evidence="2">
    <location>
        <begin position="92"/>
        <end position="137"/>
    </location>
</feature>
<proteinExistence type="predicted"/>
<dbReference type="EMBL" id="BDQF01000010">
    <property type="protein sequence ID" value="GAW81155.1"/>
    <property type="molecule type" value="Genomic_DNA"/>
</dbReference>
<dbReference type="GO" id="GO:0003723">
    <property type="term" value="F:RNA binding"/>
    <property type="evidence" value="ECO:0007669"/>
    <property type="project" value="UniProtKB-UniRule"/>
</dbReference>
<evidence type="ECO:0000256" key="1">
    <source>
        <dbReference type="PROSITE-ProRule" id="PRU00176"/>
    </source>
</evidence>
<evidence type="ECO:0000313" key="5">
    <source>
        <dbReference type="Proteomes" id="UP000195521"/>
    </source>
</evidence>
<dbReference type="PANTHER" id="PTHR48030">
    <property type="entry name" value="SPLICING FACTOR 3B SUBUNIT 4"/>
    <property type="match status" value="1"/>
</dbReference>
<dbReference type="Gene3D" id="3.30.70.330">
    <property type="match status" value="1"/>
</dbReference>
<accession>A0A1Y1JIF5</accession>
<dbReference type="GO" id="GO:0071011">
    <property type="term" value="C:precatalytic spliceosome"/>
    <property type="evidence" value="ECO:0007669"/>
    <property type="project" value="TreeGrafter"/>
</dbReference>
<evidence type="ECO:0000256" key="2">
    <source>
        <dbReference type="SAM" id="MobiDB-lite"/>
    </source>
</evidence>
<dbReference type="InterPro" id="IPR035979">
    <property type="entry name" value="RBD_domain_sf"/>
</dbReference>
<dbReference type="Proteomes" id="UP000195521">
    <property type="component" value="Unassembled WGS sequence"/>
</dbReference>
<dbReference type="PROSITE" id="PS50102">
    <property type="entry name" value="RRM"/>
    <property type="match status" value="1"/>
</dbReference>
<protein>
    <recommendedName>
        <fullName evidence="3">RRM domain-containing protein</fullName>
    </recommendedName>
</protein>
<dbReference type="InterPro" id="IPR012677">
    <property type="entry name" value="Nucleotide-bd_a/b_plait_sf"/>
</dbReference>
<dbReference type="SUPFAM" id="SSF54928">
    <property type="entry name" value="RNA-binding domain, RBD"/>
    <property type="match status" value="1"/>
</dbReference>
<feature type="domain" description="RRM" evidence="3">
    <location>
        <begin position="932"/>
        <end position="1012"/>
    </location>
</feature>
<dbReference type="RefSeq" id="XP_028543744.1">
    <property type="nucleotide sequence ID" value="XM_028687943.1"/>
</dbReference>
<dbReference type="SMART" id="SM00360">
    <property type="entry name" value="RRM"/>
    <property type="match status" value="1"/>
</dbReference>
<gene>
    <name evidence="4" type="ORF">PGO_093550</name>
</gene>
<dbReference type="Pfam" id="PF00076">
    <property type="entry name" value="RRM_1"/>
    <property type="match status" value="1"/>
</dbReference>
<feature type="compositionally biased region" description="Polar residues" evidence="2">
    <location>
        <begin position="96"/>
        <end position="137"/>
    </location>
</feature>
<dbReference type="GO" id="GO:0005730">
    <property type="term" value="C:nucleolus"/>
    <property type="evidence" value="ECO:0007669"/>
    <property type="project" value="TreeGrafter"/>
</dbReference>
<dbReference type="OMA" id="MYDDYFT"/>
<evidence type="ECO:0000313" key="4">
    <source>
        <dbReference type="EMBL" id="GAW81155.1"/>
    </source>
</evidence>
<comment type="caution">
    <text evidence="4">The sequence shown here is derived from an EMBL/GenBank/DDBJ whole genome shotgun (WGS) entry which is preliminary data.</text>
</comment>
<dbReference type="GO" id="GO:0048026">
    <property type="term" value="P:positive regulation of mRNA splicing, via spliceosome"/>
    <property type="evidence" value="ECO:0007669"/>
    <property type="project" value="TreeGrafter"/>
</dbReference>
<keyword evidence="1" id="KW-0694">RNA-binding</keyword>
<evidence type="ECO:0000259" key="3">
    <source>
        <dbReference type="PROSITE" id="PS50102"/>
    </source>
</evidence>
<dbReference type="PANTHER" id="PTHR48030:SF3">
    <property type="entry name" value="SPLICING FACTOR 3B SUBUNIT 4"/>
    <property type="match status" value="1"/>
</dbReference>
<dbReference type="OrthoDB" id="439808at2759"/>
<feature type="compositionally biased region" description="Basic and acidic residues" evidence="2">
    <location>
        <begin position="330"/>
        <end position="346"/>
    </location>
</feature>
<dbReference type="GeneID" id="39747873"/>
<organism evidence="4 5">
    <name type="scientific">Plasmodium gonderi</name>
    <dbReference type="NCBI Taxonomy" id="77519"/>
    <lineage>
        <taxon>Eukaryota</taxon>
        <taxon>Sar</taxon>
        <taxon>Alveolata</taxon>
        <taxon>Apicomplexa</taxon>
        <taxon>Aconoidasida</taxon>
        <taxon>Haemosporida</taxon>
        <taxon>Plasmodiidae</taxon>
        <taxon>Plasmodium</taxon>
        <taxon>Plasmodium (Plasmodium)</taxon>
    </lineage>
</organism>
<dbReference type="InterPro" id="IPR000504">
    <property type="entry name" value="RRM_dom"/>
</dbReference>